<gene>
    <name evidence="2" type="ORF">SAMN05660653_00055</name>
</gene>
<dbReference type="SUPFAM" id="SSF143555">
    <property type="entry name" value="FwdE-like"/>
    <property type="match status" value="1"/>
</dbReference>
<dbReference type="UniPathway" id="UPA00344"/>
<accession>A0A1G6A100</accession>
<dbReference type="Pfam" id="PF23475">
    <property type="entry name" value="zf-Tbcl_FmdE"/>
    <property type="match status" value="1"/>
</dbReference>
<organism evidence="2 3">
    <name type="scientific">Desulfonatronum thiosulfatophilum</name>
    <dbReference type="NCBI Taxonomy" id="617002"/>
    <lineage>
        <taxon>Bacteria</taxon>
        <taxon>Pseudomonadati</taxon>
        <taxon>Thermodesulfobacteriota</taxon>
        <taxon>Desulfovibrionia</taxon>
        <taxon>Desulfovibrionales</taxon>
        <taxon>Desulfonatronaceae</taxon>
        <taxon>Desulfonatronum</taxon>
    </lineage>
</organism>
<dbReference type="InterPro" id="IPR003814">
    <property type="entry name" value="FmdEsu_dom"/>
</dbReference>
<keyword evidence="3" id="KW-1185">Reference proteome</keyword>
<dbReference type="PANTHER" id="PTHR39418:SF1">
    <property type="entry name" value="DEHYDROGENASE"/>
    <property type="match status" value="1"/>
</dbReference>
<dbReference type="Gene3D" id="3.30.1330.130">
    <property type="match status" value="1"/>
</dbReference>
<dbReference type="InterPro" id="IPR036425">
    <property type="entry name" value="MoaB/Mog-like_dom_sf"/>
</dbReference>
<dbReference type="Gene3D" id="3.40.980.10">
    <property type="entry name" value="MoaB/Mog-like domain"/>
    <property type="match status" value="1"/>
</dbReference>
<dbReference type="EMBL" id="FMXO01000001">
    <property type="protein sequence ID" value="SDB02077.1"/>
    <property type="molecule type" value="Genomic_DNA"/>
</dbReference>
<evidence type="ECO:0000313" key="3">
    <source>
        <dbReference type="Proteomes" id="UP000198771"/>
    </source>
</evidence>
<proteinExistence type="predicted"/>
<dbReference type="Gene3D" id="3.30.60.80">
    <property type="match status" value="1"/>
</dbReference>
<dbReference type="SMART" id="SM00852">
    <property type="entry name" value="MoCF_biosynth"/>
    <property type="match status" value="1"/>
</dbReference>
<dbReference type="Proteomes" id="UP000198771">
    <property type="component" value="Unassembled WGS sequence"/>
</dbReference>
<dbReference type="SUPFAM" id="SSF53218">
    <property type="entry name" value="Molybdenum cofactor biosynthesis proteins"/>
    <property type="match status" value="1"/>
</dbReference>
<dbReference type="RefSeq" id="WP_092116050.1">
    <property type="nucleotide sequence ID" value="NZ_FMXO01000001.1"/>
</dbReference>
<dbReference type="AlphaFoldDB" id="A0A1G6A100"/>
<reference evidence="2 3" key="1">
    <citation type="submission" date="2016-10" db="EMBL/GenBank/DDBJ databases">
        <authorList>
            <person name="de Groot N.N."/>
        </authorList>
    </citation>
    <scope>NUCLEOTIDE SEQUENCE [LARGE SCALE GENOMIC DNA]</scope>
    <source>
        <strain evidence="2 3">ASO4-2</strain>
    </source>
</reference>
<protein>
    <submittedName>
        <fullName evidence="2">Formylmethanofuran dehydrogenase subunit E</fullName>
    </submittedName>
</protein>
<dbReference type="InterPro" id="IPR001453">
    <property type="entry name" value="MoaB/Mog_dom"/>
</dbReference>
<dbReference type="InterPro" id="IPR053194">
    <property type="entry name" value="tRNA_methyltr_O"/>
</dbReference>
<dbReference type="STRING" id="617002.SAMN05660653_00055"/>
<evidence type="ECO:0000313" key="2">
    <source>
        <dbReference type="EMBL" id="SDB02077.1"/>
    </source>
</evidence>
<feature type="domain" description="MoaB/Mog" evidence="1">
    <location>
        <begin position="385"/>
        <end position="517"/>
    </location>
</feature>
<dbReference type="Pfam" id="PF00994">
    <property type="entry name" value="MoCF_biosynth"/>
    <property type="match status" value="1"/>
</dbReference>
<dbReference type="PANTHER" id="PTHR39418">
    <property type="entry name" value="DEHYDROGENASE-RELATED"/>
    <property type="match status" value="1"/>
</dbReference>
<name>A0A1G6A100_9BACT</name>
<dbReference type="InterPro" id="IPR057035">
    <property type="entry name" value="Znf-Tbcl_FmdE"/>
</dbReference>
<evidence type="ECO:0000259" key="1">
    <source>
        <dbReference type="SMART" id="SM00852"/>
    </source>
</evidence>
<dbReference type="Pfam" id="PF02663">
    <property type="entry name" value="FmdE"/>
    <property type="match status" value="1"/>
</dbReference>
<dbReference type="CDD" id="cd03522">
    <property type="entry name" value="MoeA_like"/>
    <property type="match status" value="1"/>
</dbReference>
<sequence length="550" mass="59798">MQNESPNVQVGKRSFDDFLLMVRDFHGSAAPGLVLGGFMVEEARRHLPEETLFDAISETTHCLPDAVQLLTPCTIGNGWLRIINLGRYALTLYDKYAGNGVRIFLDSRKVESWPAMKIWYMKLKPKKEQDSVALFEEIKAAGASVCSLENVQIAAHLLQRRGRGGIVVCPVCGEAYPQLDGRICRACQGEAPYVGNVSTIASPPLRAVPVDQAVGRKALHDMTRIEPGKSKDAVFVHGQEITVGDICRLQQMGRMHVYVQDQEGVEREDAPDWVHENQAAESFARAMAGEGVELRLPPREGKVDLLAARDGLLSVGTDLLEAFNLVPDVMCASRHDAVLVKQGMAVAGTRAVPLYISKQHYLRAMSILEQGPLFSILPLRKAQVGILVTGTEVFQGLVEDKFIPIVSSKVQALGSDVLGAKIVPDSRSDIAAAVRELLDLGVDLLVTTAGLSVDPDDVTRQALLEAGAEDLLYGTPILPGTMTLFARIGQVQVLGVPACALFFKTTSLDLFLPRLLAGRTVTRRELARMGAGSLCMQCRTCSFPKCPFGK</sequence>